<dbReference type="Pfam" id="PF00106">
    <property type="entry name" value="adh_short"/>
    <property type="match status" value="1"/>
</dbReference>
<evidence type="ECO:0000256" key="1">
    <source>
        <dbReference type="ARBA" id="ARBA00022857"/>
    </source>
</evidence>
<dbReference type="Proteomes" id="UP001162087">
    <property type="component" value="Chromosome 12"/>
</dbReference>
<evidence type="ECO:0000256" key="3">
    <source>
        <dbReference type="SAM" id="Phobius"/>
    </source>
</evidence>
<dbReference type="GeneID" id="80925977"/>
<dbReference type="EMBL" id="OX365907">
    <property type="protein sequence ID" value="CAI4047148.1"/>
    <property type="molecule type" value="Genomic_DNA"/>
</dbReference>
<protein>
    <recommendedName>
        <fullName evidence="6">TDA5-like protein</fullName>
    </recommendedName>
</protein>
<accession>A0AA35J5A6</accession>
<proteinExistence type="inferred from homology"/>
<evidence type="ECO:0008006" key="6">
    <source>
        <dbReference type="Google" id="ProtNLM"/>
    </source>
</evidence>
<dbReference type="InterPro" id="IPR002347">
    <property type="entry name" value="SDR_fam"/>
</dbReference>
<dbReference type="PANTHER" id="PTHR24322:SF743">
    <property type="entry name" value="AER111WP"/>
    <property type="match status" value="1"/>
</dbReference>
<keyword evidence="3" id="KW-0812">Transmembrane</keyword>
<keyword evidence="5" id="KW-1185">Reference proteome</keyword>
<dbReference type="PANTHER" id="PTHR24322">
    <property type="entry name" value="PKSB"/>
    <property type="match status" value="1"/>
</dbReference>
<dbReference type="GO" id="GO:0016616">
    <property type="term" value="F:oxidoreductase activity, acting on the CH-OH group of donors, NAD or NADP as acceptor"/>
    <property type="evidence" value="ECO:0007669"/>
    <property type="project" value="TreeGrafter"/>
</dbReference>
<dbReference type="Gene3D" id="3.40.50.720">
    <property type="entry name" value="NAD(P)-binding Rossmann-like Domain"/>
    <property type="match status" value="1"/>
</dbReference>
<comment type="similarity">
    <text evidence="2">Belongs to the short-chain dehydrogenases/reductases (SDR) family.</text>
</comment>
<sequence length="326" mass="36941">MNIDYLCHWVLLPLLRCPLLIYFALRRSPSDSIKFCLIVYTVLVNSFLVINSYIKRSGHTTWKSLHEFENGKVLVTGGSKGLGRAIISQLLRDYSDLIILNVDICPSPSEDPRVKDLICDLSDEHEVTSLMHILKRKYKKEIQLIVNNAGVRAKFTDFNCMERDNLDKLFKINTFAPVRFIQELAPGKRSTRQCYIINIASTLGILTPAKVAGYAASKAALIAFHQSYSFELQNEGMRNVRTLLVTSGQLNTNMFGGFNPPCQFFAPVVDINNLAAKIVRCCELGQRGQLNEPFYCTFAHLLMCVPYSLQHIIRSFSRMDCCLPDE</sequence>
<keyword evidence="3" id="KW-1133">Transmembrane helix</keyword>
<reference evidence="4" key="1">
    <citation type="submission" date="2022-10" db="EMBL/GenBank/DDBJ databases">
        <authorList>
            <person name="Byrne P K."/>
        </authorList>
    </citation>
    <scope>NUCLEOTIDE SEQUENCE</scope>
    <source>
        <strain evidence="4">IFO1802</strain>
    </source>
</reference>
<evidence type="ECO:0000313" key="4">
    <source>
        <dbReference type="EMBL" id="CAI4047148.1"/>
    </source>
</evidence>
<feature type="transmembrane region" description="Helical" evidence="3">
    <location>
        <begin position="37"/>
        <end position="54"/>
    </location>
</feature>
<dbReference type="InterPro" id="IPR020904">
    <property type="entry name" value="Sc_DH/Rdtase_CS"/>
</dbReference>
<dbReference type="PRINTS" id="PR00080">
    <property type="entry name" value="SDRFAMILY"/>
</dbReference>
<dbReference type="PRINTS" id="PR00081">
    <property type="entry name" value="GDHRDH"/>
</dbReference>
<keyword evidence="1" id="KW-0521">NADP</keyword>
<evidence type="ECO:0000256" key="2">
    <source>
        <dbReference type="RuleBase" id="RU000363"/>
    </source>
</evidence>
<dbReference type="AlphaFoldDB" id="A0AA35J5A6"/>
<name>A0AA35J5A6_SACK1</name>
<dbReference type="RefSeq" id="XP_056084007.1">
    <property type="nucleotide sequence ID" value="XM_056230050.1"/>
</dbReference>
<evidence type="ECO:0000313" key="5">
    <source>
        <dbReference type="Proteomes" id="UP001162087"/>
    </source>
</evidence>
<dbReference type="PROSITE" id="PS00061">
    <property type="entry name" value="ADH_SHORT"/>
    <property type="match status" value="1"/>
</dbReference>
<gene>
    <name evidence="4" type="primary">SKDI12G4540</name>
    <name evidence="4" type="ORF">SKDI_12G4540</name>
</gene>
<dbReference type="InterPro" id="IPR036291">
    <property type="entry name" value="NAD(P)-bd_dom_sf"/>
</dbReference>
<organism evidence="4 5">
    <name type="scientific">Saccharomyces kudriavzevii (strain ATCC MYA-4449 / AS 2.2408 / CBS 8840 / NBRC 1802 / NCYC 2889)</name>
    <name type="common">Yeast</name>
    <dbReference type="NCBI Taxonomy" id="226230"/>
    <lineage>
        <taxon>Eukaryota</taxon>
        <taxon>Fungi</taxon>
        <taxon>Dikarya</taxon>
        <taxon>Ascomycota</taxon>
        <taxon>Saccharomycotina</taxon>
        <taxon>Saccharomycetes</taxon>
        <taxon>Saccharomycetales</taxon>
        <taxon>Saccharomycetaceae</taxon>
        <taxon>Saccharomyces</taxon>
    </lineage>
</organism>
<keyword evidence="3" id="KW-0472">Membrane</keyword>
<dbReference type="SUPFAM" id="SSF51735">
    <property type="entry name" value="NAD(P)-binding Rossmann-fold domains"/>
    <property type="match status" value="1"/>
</dbReference>
<feature type="transmembrane region" description="Helical" evidence="3">
    <location>
        <begin position="6"/>
        <end position="25"/>
    </location>
</feature>